<accession>A0ABN8D3M1</accession>
<gene>
    <name evidence="1" type="ORF">PBS001_LOCUS5558</name>
</gene>
<comment type="caution">
    <text evidence="1">The sequence shown here is derived from an EMBL/GenBank/DDBJ whole genome shotgun (WGS) entry which is preliminary data.</text>
</comment>
<dbReference type="Proteomes" id="UP001158986">
    <property type="component" value="Unassembled WGS sequence"/>
</dbReference>
<evidence type="ECO:0000313" key="1">
    <source>
        <dbReference type="EMBL" id="CAH0519016.1"/>
    </source>
</evidence>
<evidence type="ECO:0000313" key="2">
    <source>
        <dbReference type="Proteomes" id="UP001158986"/>
    </source>
</evidence>
<proteinExistence type="predicted"/>
<keyword evidence="2" id="KW-1185">Reference proteome</keyword>
<protein>
    <submittedName>
        <fullName evidence="1">Uncharacterized protein</fullName>
    </submittedName>
</protein>
<dbReference type="EMBL" id="CAKLCB010000276">
    <property type="protein sequence ID" value="CAH0519016.1"/>
    <property type="molecule type" value="Genomic_DNA"/>
</dbReference>
<reference evidence="1 2" key="1">
    <citation type="submission" date="2021-11" db="EMBL/GenBank/DDBJ databases">
        <authorList>
            <person name="Islam A."/>
            <person name="Islam S."/>
            <person name="Flora M.S."/>
            <person name="Rahman M."/>
            <person name="Ziaur R.M."/>
            <person name="Epstein J.H."/>
            <person name="Hassan M."/>
            <person name="Klassen M."/>
            <person name="Woodard K."/>
            <person name="Webb A."/>
            <person name="Webby R.J."/>
            <person name="El Zowalaty M.E."/>
        </authorList>
    </citation>
    <scope>NUCLEOTIDE SEQUENCE [LARGE SCALE GENOMIC DNA]</scope>
    <source>
        <strain evidence="1">Pbs1</strain>
    </source>
</reference>
<organism evidence="1 2">
    <name type="scientific">Peronospora belbahrii</name>
    <dbReference type="NCBI Taxonomy" id="622444"/>
    <lineage>
        <taxon>Eukaryota</taxon>
        <taxon>Sar</taxon>
        <taxon>Stramenopiles</taxon>
        <taxon>Oomycota</taxon>
        <taxon>Peronosporomycetes</taxon>
        <taxon>Peronosporales</taxon>
        <taxon>Peronosporaceae</taxon>
        <taxon>Peronospora</taxon>
    </lineage>
</organism>
<sequence length="227" mass="26367">MKIANIVEQIPSRVPSRVSTEKNLTVAEYEEERWFPNDGAELVAGALTNYALIEEWLAAENLPPHIVPKIGLCIHDMANKELANQKLAWLKHYVDRYNMKYSPSNLTLYDTLSNYFEESGIVKMLAFWKEDAATAITTEQQTWIHETKHPIDVFKESELNNVVSSPLASPKLEYWISYKNRYNTRNPKRSTSLLLTLDHCMARMVWTTLFQLESKQLQYQNNKQPND</sequence>
<name>A0ABN8D3M1_9STRA</name>